<evidence type="ECO:0000256" key="3">
    <source>
        <dbReference type="ARBA" id="ARBA00022525"/>
    </source>
</evidence>
<comment type="subcellular location">
    <subcellularLocation>
        <location evidence="4">Secreted</location>
        <location evidence="4">Extracellular space</location>
        <location evidence="4">Apoplast</location>
    </subcellularLocation>
</comment>
<comment type="function">
    <text evidence="4">Dirigent proteins impart stereoselectivity on the phenoxy radical-coupling reaction, yielding optically active lignans from two molecules of coniferyl alcohol in the biosynthesis of lignans, flavonolignans, and alkaloids and thus plays a central role in plant secondary metabolism.</text>
</comment>
<protein>
    <recommendedName>
        <fullName evidence="4">Dirigent protein</fullName>
    </recommendedName>
</protein>
<proteinExistence type="inferred from homology"/>
<name>A0ABD1FNW1_SALDI</name>
<dbReference type="InterPro" id="IPR044859">
    <property type="entry name" value="Allene_oxi_cyc_Dirigent"/>
</dbReference>
<evidence type="ECO:0000256" key="2">
    <source>
        <dbReference type="ARBA" id="ARBA00011738"/>
    </source>
</evidence>
<dbReference type="GO" id="GO:0048046">
    <property type="term" value="C:apoplast"/>
    <property type="evidence" value="ECO:0007669"/>
    <property type="project" value="UniProtKB-SubCell"/>
</dbReference>
<evidence type="ECO:0000256" key="1">
    <source>
        <dbReference type="ARBA" id="ARBA00010746"/>
    </source>
</evidence>
<dbReference type="InterPro" id="IPR004265">
    <property type="entry name" value="Dirigent"/>
</dbReference>
<comment type="caution">
    <text evidence="5">The sequence shown here is derived from an EMBL/GenBank/DDBJ whole genome shotgun (WGS) entry which is preliminary data.</text>
</comment>
<keyword evidence="3 4" id="KW-0964">Secreted</keyword>
<dbReference type="Proteomes" id="UP001567538">
    <property type="component" value="Unassembled WGS sequence"/>
</dbReference>
<gene>
    <name evidence="5" type="ORF">AAHA92_33406</name>
</gene>
<dbReference type="PANTHER" id="PTHR21495">
    <property type="entry name" value="NUCLEOPORIN-RELATED"/>
    <property type="match status" value="1"/>
</dbReference>
<keyword evidence="4" id="KW-0052">Apoplast</keyword>
<evidence type="ECO:0000256" key="4">
    <source>
        <dbReference type="RuleBase" id="RU363099"/>
    </source>
</evidence>
<accession>A0ABD1FNW1</accession>
<evidence type="ECO:0000313" key="5">
    <source>
        <dbReference type="EMBL" id="KAL1533532.1"/>
    </source>
</evidence>
<keyword evidence="6" id="KW-1185">Reference proteome</keyword>
<organism evidence="5 6">
    <name type="scientific">Salvia divinorum</name>
    <name type="common">Maria pastora</name>
    <name type="synonym">Diviner's sage</name>
    <dbReference type="NCBI Taxonomy" id="28513"/>
    <lineage>
        <taxon>Eukaryota</taxon>
        <taxon>Viridiplantae</taxon>
        <taxon>Streptophyta</taxon>
        <taxon>Embryophyta</taxon>
        <taxon>Tracheophyta</taxon>
        <taxon>Spermatophyta</taxon>
        <taxon>Magnoliopsida</taxon>
        <taxon>eudicotyledons</taxon>
        <taxon>Gunneridae</taxon>
        <taxon>Pentapetalae</taxon>
        <taxon>asterids</taxon>
        <taxon>lamiids</taxon>
        <taxon>Lamiales</taxon>
        <taxon>Lamiaceae</taxon>
        <taxon>Nepetoideae</taxon>
        <taxon>Mentheae</taxon>
        <taxon>Salviinae</taxon>
        <taxon>Salvia</taxon>
        <taxon>Salvia subgen. Calosphace</taxon>
    </lineage>
</organism>
<comment type="similarity">
    <text evidence="1 4">Belongs to the plant dirigent protein family.</text>
</comment>
<dbReference type="AlphaFoldDB" id="A0ABD1FNW1"/>
<keyword evidence="4" id="KW-0732">Signal</keyword>
<dbReference type="Pfam" id="PF03018">
    <property type="entry name" value="Dirigent"/>
    <property type="match status" value="1"/>
</dbReference>
<dbReference type="EMBL" id="JBEAFC010000014">
    <property type="protein sequence ID" value="KAL1533532.1"/>
    <property type="molecule type" value="Genomic_DNA"/>
</dbReference>
<comment type="subunit">
    <text evidence="2 4">Homodimer.</text>
</comment>
<evidence type="ECO:0000313" key="6">
    <source>
        <dbReference type="Proteomes" id="UP001567538"/>
    </source>
</evidence>
<dbReference type="Gene3D" id="2.40.480.10">
    <property type="entry name" value="Allene oxide cyclase-like"/>
    <property type="match status" value="1"/>
</dbReference>
<sequence>MMNLITTRLLTIACLLTAAAAAGETTWFKTFCQGNKATTYLHFYVHDLRAGPNATLFTVATSSITATSPTAFGRINAFDDKITVGPDINSEEVGRAQGTTTSMDLNVLASSMNLNFFLTSGEFNGSTVIVMGRNQFSEPARELAVVGGIGAFRNAKGYAITSSYSNDPVENYSVLEYTIYVTTSWRCSNHARD</sequence>
<reference evidence="5 6" key="1">
    <citation type="submission" date="2024-06" db="EMBL/GenBank/DDBJ databases">
        <title>A chromosome level genome sequence of Diviner's sage (Salvia divinorum).</title>
        <authorList>
            <person name="Ford S.A."/>
            <person name="Ro D.-K."/>
            <person name="Ness R.W."/>
            <person name="Phillips M.A."/>
        </authorList>
    </citation>
    <scope>NUCLEOTIDE SEQUENCE [LARGE SCALE GENOMIC DNA]</scope>
    <source>
        <strain evidence="5">SAF-2024a</strain>
        <tissue evidence="5">Leaf</tissue>
    </source>
</reference>
<dbReference type="GO" id="GO:0009699">
    <property type="term" value="P:phenylpropanoid biosynthetic process"/>
    <property type="evidence" value="ECO:0007669"/>
    <property type="project" value="UniProtKB-ARBA"/>
</dbReference>
<feature type="signal peptide" evidence="4">
    <location>
        <begin position="1"/>
        <end position="21"/>
    </location>
</feature>
<feature type="chain" id="PRO_5044532650" description="Dirigent protein" evidence="4">
    <location>
        <begin position="22"/>
        <end position="193"/>
    </location>
</feature>